<reference evidence="4 5" key="1">
    <citation type="submission" date="2019-03" db="EMBL/GenBank/DDBJ databases">
        <title>Jiella endophytica sp. nov., a novel endophytic bacterium isolated from root of Ficus microcarpa Linn. f.</title>
        <authorList>
            <person name="Tuo L."/>
        </authorList>
    </citation>
    <scope>NUCLEOTIDE SEQUENCE [LARGE SCALE GENOMIC DNA]</scope>
    <source>
        <strain evidence="4 5">CBS5Q-3</strain>
    </source>
</reference>
<dbReference type="AlphaFoldDB" id="A0A4Y8RP23"/>
<feature type="transmembrane region" description="Helical" evidence="2">
    <location>
        <begin position="187"/>
        <end position="212"/>
    </location>
</feature>
<keyword evidence="2" id="KW-0812">Transmembrane</keyword>
<accession>A0A4Y8RP23</accession>
<dbReference type="RefSeq" id="WP_134761537.1">
    <property type="nucleotide sequence ID" value="NZ_SOZD01000002.1"/>
</dbReference>
<feature type="transmembrane region" description="Helical" evidence="2">
    <location>
        <begin position="224"/>
        <end position="248"/>
    </location>
</feature>
<evidence type="ECO:0000259" key="3">
    <source>
        <dbReference type="Pfam" id="PF14342"/>
    </source>
</evidence>
<gene>
    <name evidence="4" type="ORF">E3C22_08390</name>
</gene>
<evidence type="ECO:0000256" key="2">
    <source>
        <dbReference type="SAM" id="Phobius"/>
    </source>
</evidence>
<keyword evidence="2" id="KW-1133">Transmembrane helix</keyword>
<feature type="transmembrane region" description="Helical" evidence="2">
    <location>
        <begin position="6"/>
        <end position="26"/>
    </location>
</feature>
<name>A0A4Y8RP23_9HYPH</name>
<sequence length="255" mass="27324">MIPDWLHALAILSVAAGIVSAILIAIDVKHHPQHMVIMNAVWPISGLYGGPLAVWGYWRHGRSAGGHGGHAGHEGHAGHGGGNHDASSHQNGGGTPHFASIGKGAAHCGAGCTLGDIIAEWLVFFVPAIAVWFGWHSVFSEKIFAVWILDYILAFGFGIVFQYYAIKPMNDDMSPAQGIIAAVKADTLSLTAWQVGMYGFMAIAHFGLFGALLGVRLEVNTVEFWFMMQIAMLCGFATAYPVNAWLIARGIKEAM</sequence>
<dbReference type="OrthoDB" id="1495425at2"/>
<dbReference type="Proteomes" id="UP000298179">
    <property type="component" value="Unassembled WGS sequence"/>
</dbReference>
<dbReference type="InterPro" id="IPR025509">
    <property type="entry name" value="DUF4396"/>
</dbReference>
<evidence type="ECO:0000256" key="1">
    <source>
        <dbReference type="SAM" id="MobiDB-lite"/>
    </source>
</evidence>
<organism evidence="4 5">
    <name type="scientific">Jiella endophytica</name>
    <dbReference type="NCBI Taxonomy" id="2558362"/>
    <lineage>
        <taxon>Bacteria</taxon>
        <taxon>Pseudomonadati</taxon>
        <taxon>Pseudomonadota</taxon>
        <taxon>Alphaproteobacteria</taxon>
        <taxon>Hyphomicrobiales</taxon>
        <taxon>Aurantimonadaceae</taxon>
        <taxon>Jiella</taxon>
    </lineage>
</organism>
<feature type="transmembrane region" description="Helical" evidence="2">
    <location>
        <begin position="121"/>
        <end position="138"/>
    </location>
</feature>
<dbReference type="Pfam" id="PF14342">
    <property type="entry name" value="DUF4396"/>
    <property type="match status" value="1"/>
</dbReference>
<feature type="transmembrane region" description="Helical" evidence="2">
    <location>
        <begin position="144"/>
        <end position="166"/>
    </location>
</feature>
<comment type="caution">
    <text evidence="4">The sequence shown here is derived from an EMBL/GenBank/DDBJ whole genome shotgun (WGS) entry which is preliminary data.</text>
</comment>
<protein>
    <submittedName>
        <fullName evidence="4">DUF4396 domain-containing protein</fullName>
    </submittedName>
</protein>
<proteinExistence type="predicted"/>
<dbReference type="EMBL" id="SOZD01000002">
    <property type="protein sequence ID" value="TFF25368.1"/>
    <property type="molecule type" value="Genomic_DNA"/>
</dbReference>
<evidence type="ECO:0000313" key="4">
    <source>
        <dbReference type="EMBL" id="TFF25368.1"/>
    </source>
</evidence>
<evidence type="ECO:0000313" key="5">
    <source>
        <dbReference type="Proteomes" id="UP000298179"/>
    </source>
</evidence>
<keyword evidence="2" id="KW-0472">Membrane</keyword>
<feature type="region of interest" description="Disordered" evidence="1">
    <location>
        <begin position="66"/>
        <end position="93"/>
    </location>
</feature>
<keyword evidence="5" id="KW-1185">Reference proteome</keyword>
<feature type="domain" description="DUF4396" evidence="3">
    <location>
        <begin position="100"/>
        <end position="252"/>
    </location>
</feature>